<dbReference type="GO" id="GO:0016763">
    <property type="term" value="F:pentosyltransferase activity"/>
    <property type="evidence" value="ECO:0007669"/>
    <property type="project" value="TreeGrafter"/>
</dbReference>
<evidence type="ECO:0000313" key="11">
    <source>
        <dbReference type="Proteomes" id="UP000178492"/>
    </source>
</evidence>
<gene>
    <name evidence="10" type="ORF">A3D81_01395</name>
</gene>
<feature type="transmembrane region" description="Helical" evidence="8">
    <location>
        <begin position="12"/>
        <end position="29"/>
    </location>
</feature>
<evidence type="ECO:0000256" key="1">
    <source>
        <dbReference type="ARBA" id="ARBA00004651"/>
    </source>
</evidence>
<evidence type="ECO:0000256" key="2">
    <source>
        <dbReference type="ARBA" id="ARBA00022475"/>
    </source>
</evidence>
<dbReference type="EMBL" id="MFBE01000015">
    <property type="protein sequence ID" value="OGD91435.1"/>
    <property type="molecule type" value="Genomic_DNA"/>
</dbReference>
<evidence type="ECO:0000256" key="4">
    <source>
        <dbReference type="ARBA" id="ARBA00022679"/>
    </source>
</evidence>
<evidence type="ECO:0000256" key="3">
    <source>
        <dbReference type="ARBA" id="ARBA00022676"/>
    </source>
</evidence>
<comment type="caution">
    <text evidence="10">The sequence shown here is derived from an EMBL/GenBank/DDBJ whole genome shotgun (WGS) entry which is preliminary data.</text>
</comment>
<evidence type="ECO:0000313" key="10">
    <source>
        <dbReference type="EMBL" id="OGD91435.1"/>
    </source>
</evidence>
<feature type="transmembrane region" description="Helical" evidence="8">
    <location>
        <begin position="306"/>
        <end position="325"/>
    </location>
</feature>
<evidence type="ECO:0000256" key="5">
    <source>
        <dbReference type="ARBA" id="ARBA00022692"/>
    </source>
</evidence>
<accession>A0A1F5GHV8</accession>
<dbReference type="Proteomes" id="UP000178492">
    <property type="component" value="Unassembled WGS sequence"/>
</dbReference>
<feature type="transmembrane region" description="Helical" evidence="8">
    <location>
        <begin position="182"/>
        <end position="213"/>
    </location>
</feature>
<dbReference type="PANTHER" id="PTHR33908:SF11">
    <property type="entry name" value="MEMBRANE PROTEIN"/>
    <property type="match status" value="1"/>
</dbReference>
<keyword evidence="5 8" id="KW-0812">Transmembrane</keyword>
<comment type="subcellular location">
    <subcellularLocation>
        <location evidence="1">Cell membrane</location>
        <topology evidence="1">Multi-pass membrane protein</topology>
    </subcellularLocation>
</comment>
<feature type="transmembrane region" description="Helical" evidence="8">
    <location>
        <begin position="147"/>
        <end position="170"/>
    </location>
</feature>
<evidence type="ECO:0000256" key="8">
    <source>
        <dbReference type="SAM" id="Phobius"/>
    </source>
</evidence>
<dbReference type="PANTHER" id="PTHR33908">
    <property type="entry name" value="MANNOSYLTRANSFERASE YKCB-RELATED"/>
    <property type="match status" value="1"/>
</dbReference>
<name>A0A1F5GHV8_9BACT</name>
<keyword evidence="6 8" id="KW-1133">Transmembrane helix</keyword>
<evidence type="ECO:0000256" key="6">
    <source>
        <dbReference type="ARBA" id="ARBA00022989"/>
    </source>
</evidence>
<keyword evidence="4" id="KW-0808">Transferase</keyword>
<dbReference type="AlphaFoldDB" id="A0A1F5GHV8"/>
<organism evidence="10 11">
    <name type="scientific">Candidatus Curtissbacteria bacterium RIFCSPHIGHO2_02_FULL_40_17</name>
    <dbReference type="NCBI Taxonomy" id="1797715"/>
    <lineage>
        <taxon>Bacteria</taxon>
        <taxon>Candidatus Curtissiibacteriota</taxon>
    </lineage>
</organism>
<feature type="transmembrane region" description="Helical" evidence="8">
    <location>
        <begin position="359"/>
        <end position="381"/>
    </location>
</feature>
<dbReference type="InterPro" id="IPR038731">
    <property type="entry name" value="RgtA/B/C-like"/>
</dbReference>
<keyword evidence="7 8" id="KW-0472">Membrane</keyword>
<proteinExistence type="predicted"/>
<dbReference type="InterPro" id="IPR050297">
    <property type="entry name" value="LipidA_mod_glycosyltrf_83"/>
</dbReference>
<reference evidence="10 11" key="1">
    <citation type="journal article" date="2016" name="Nat. Commun.">
        <title>Thousands of microbial genomes shed light on interconnected biogeochemical processes in an aquifer system.</title>
        <authorList>
            <person name="Anantharaman K."/>
            <person name="Brown C.T."/>
            <person name="Hug L.A."/>
            <person name="Sharon I."/>
            <person name="Castelle C.J."/>
            <person name="Probst A.J."/>
            <person name="Thomas B.C."/>
            <person name="Singh A."/>
            <person name="Wilkins M.J."/>
            <person name="Karaoz U."/>
            <person name="Brodie E.L."/>
            <person name="Williams K.H."/>
            <person name="Hubbard S.S."/>
            <person name="Banfield J.F."/>
        </authorList>
    </citation>
    <scope>NUCLEOTIDE SEQUENCE [LARGE SCALE GENOMIC DNA]</scope>
</reference>
<evidence type="ECO:0000256" key="7">
    <source>
        <dbReference type="ARBA" id="ARBA00023136"/>
    </source>
</evidence>
<feature type="domain" description="Glycosyltransferase RgtA/B/C/D-like" evidence="9">
    <location>
        <begin position="87"/>
        <end position="244"/>
    </location>
</feature>
<feature type="transmembrane region" description="Helical" evidence="8">
    <location>
        <begin position="331"/>
        <end position="352"/>
    </location>
</feature>
<feature type="transmembrane region" description="Helical" evidence="8">
    <location>
        <begin position="279"/>
        <end position="297"/>
    </location>
</feature>
<evidence type="ECO:0000259" key="9">
    <source>
        <dbReference type="Pfam" id="PF13231"/>
    </source>
</evidence>
<sequence>MKKEKAVFSKLEFFLLIFILIFAFGVRLYKINRPIADWHSWRQADTAAVARNFLKEGYTPFIPKYDDMSSQANGLDNPNRYRFVEFPIYNSLIYIVWSITGVNETFARLVTVFISLGSTLILFLLVKRLSGFITAILSASFFSLLPYNIFYSSAILPGPLMVFAILGLYFSFLKWMDNDTNWYWGISSILFANLAILTWPIALLFLFPVLYLSLEKYNLAIFKKANLWIFALLAITPFIAWRFWMSNFPEGIPNWRFLLNEGNIRFKGAFFRWIIAERIGKLILTVAGFTLFIIGLLKKPLDKEKLFYYSWLISSAVYFVVFASGNVRHDYYQVPFVPIAAVFMAKGTLLLWNLPKEYFNRIIGAAISFVLILLILAFGYFEIRGYYWVNKPQIITAGKAVDRLLPKNATVVAPYSGDAAFLYQTNRHGYPIVDRPLEKFVEEGTKYLVSVDVVDSGIQNLARHCKVIERNKDYVIVEMFKECIGKS</sequence>
<feature type="transmembrane region" description="Helical" evidence="8">
    <location>
        <begin position="225"/>
        <end position="244"/>
    </location>
</feature>
<dbReference type="Pfam" id="PF13231">
    <property type="entry name" value="PMT_2"/>
    <property type="match status" value="1"/>
</dbReference>
<keyword evidence="2" id="KW-1003">Cell membrane</keyword>
<feature type="transmembrane region" description="Helical" evidence="8">
    <location>
        <begin position="106"/>
        <end position="126"/>
    </location>
</feature>
<dbReference type="GO" id="GO:0005886">
    <property type="term" value="C:plasma membrane"/>
    <property type="evidence" value="ECO:0007669"/>
    <property type="project" value="UniProtKB-SubCell"/>
</dbReference>
<dbReference type="STRING" id="1797715.A3D81_01395"/>
<dbReference type="GO" id="GO:0009103">
    <property type="term" value="P:lipopolysaccharide biosynthetic process"/>
    <property type="evidence" value="ECO:0007669"/>
    <property type="project" value="UniProtKB-ARBA"/>
</dbReference>
<keyword evidence="3" id="KW-0328">Glycosyltransferase</keyword>
<protein>
    <recommendedName>
        <fullName evidence="9">Glycosyltransferase RgtA/B/C/D-like domain-containing protein</fullName>
    </recommendedName>
</protein>